<evidence type="ECO:0000313" key="7">
    <source>
        <dbReference type="Proteomes" id="UP000051562"/>
    </source>
</evidence>
<dbReference type="InterPro" id="IPR019888">
    <property type="entry name" value="Tscrpt_reg_AsnC-like"/>
</dbReference>
<dbReference type="InterPro" id="IPR011008">
    <property type="entry name" value="Dimeric_a/b-barrel"/>
</dbReference>
<dbReference type="InterPro" id="IPR019885">
    <property type="entry name" value="Tscrpt_reg_HTH_AsnC-type_CS"/>
</dbReference>
<dbReference type="EMBL" id="LMAR01000078">
    <property type="protein sequence ID" value="KQK28273.1"/>
    <property type="molecule type" value="Genomic_DNA"/>
</dbReference>
<dbReference type="SUPFAM" id="SSF54909">
    <property type="entry name" value="Dimeric alpha+beta barrel"/>
    <property type="match status" value="1"/>
</dbReference>
<dbReference type="Pfam" id="PF01037">
    <property type="entry name" value="AsnC_trans_reg"/>
    <property type="match status" value="1"/>
</dbReference>
<name>A0A0Q3LXX6_9HYPH</name>
<reference evidence="5 7" key="1">
    <citation type="submission" date="2015-10" db="EMBL/GenBank/DDBJ databases">
        <title>Draft genome of Bosea thiooxidans.</title>
        <authorList>
            <person name="Wang X."/>
        </authorList>
    </citation>
    <scope>NUCLEOTIDE SEQUENCE [LARGE SCALE GENOMIC DNA]</scope>
    <source>
        <strain evidence="5 7">CGMCC 9174</strain>
    </source>
</reference>
<sequence length="165" mass="18434">MNKKSQNGPALDLIDRKILAALREDGRLTTQALAEKVGLSPSPCWTRVKRLEESGAIEKYVALLDHKALGYNNVVFVEITLDKHDDKVLDQFGEALSRAPEVVEAHLVTGEYDYLAKVVVSGTDHYERFLRGTIYRIPGVRQTRTTFGLRTLKRTLSVDPLKVAG</sequence>
<keyword evidence="7" id="KW-1185">Reference proteome</keyword>
<dbReference type="EMBL" id="FUYX01000016">
    <property type="protein sequence ID" value="SKC12615.1"/>
    <property type="molecule type" value="Genomic_DNA"/>
</dbReference>
<proteinExistence type="predicted"/>
<dbReference type="GO" id="GO:0006355">
    <property type="term" value="P:regulation of DNA-templated transcription"/>
    <property type="evidence" value="ECO:0007669"/>
    <property type="project" value="UniProtKB-ARBA"/>
</dbReference>
<dbReference type="InterPro" id="IPR011991">
    <property type="entry name" value="ArsR-like_HTH"/>
</dbReference>
<feature type="domain" description="HTH asnC-type" evidence="4">
    <location>
        <begin position="11"/>
        <end position="72"/>
    </location>
</feature>
<dbReference type="AlphaFoldDB" id="A0A0Q3LXX6"/>
<dbReference type="InterPro" id="IPR036388">
    <property type="entry name" value="WH-like_DNA-bd_sf"/>
</dbReference>
<keyword evidence="3" id="KW-0804">Transcription</keyword>
<accession>A0A0Q3LXX6</accession>
<protein>
    <submittedName>
        <fullName evidence="5 6">AsnC family transcriptional regulator</fullName>
    </submittedName>
</protein>
<evidence type="ECO:0000313" key="8">
    <source>
        <dbReference type="Proteomes" id="UP000190130"/>
    </source>
</evidence>
<dbReference type="InterPro" id="IPR036390">
    <property type="entry name" value="WH_DNA-bd_sf"/>
</dbReference>
<evidence type="ECO:0000313" key="5">
    <source>
        <dbReference type="EMBL" id="KQK28273.1"/>
    </source>
</evidence>
<dbReference type="InterPro" id="IPR019887">
    <property type="entry name" value="Tscrpt_reg_AsnC/Lrp_C"/>
</dbReference>
<dbReference type="STRING" id="53254.SAMN05660750_04488"/>
<dbReference type="InterPro" id="IPR000485">
    <property type="entry name" value="AsnC-type_HTH_dom"/>
</dbReference>
<keyword evidence="1" id="KW-0805">Transcription regulation</keyword>
<reference evidence="6 8" key="2">
    <citation type="submission" date="2017-02" db="EMBL/GenBank/DDBJ databases">
        <authorList>
            <person name="Peterson S.W."/>
        </authorList>
    </citation>
    <scope>NUCLEOTIDE SEQUENCE [LARGE SCALE GENOMIC DNA]</scope>
    <source>
        <strain evidence="6 8">DSM 9653</strain>
    </source>
</reference>
<dbReference type="SUPFAM" id="SSF46785">
    <property type="entry name" value="Winged helix' DNA-binding domain"/>
    <property type="match status" value="1"/>
</dbReference>
<dbReference type="OrthoDB" id="8085200at2"/>
<dbReference type="SMART" id="SM00344">
    <property type="entry name" value="HTH_ASNC"/>
    <property type="match status" value="1"/>
</dbReference>
<evidence type="ECO:0000256" key="3">
    <source>
        <dbReference type="ARBA" id="ARBA00023163"/>
    </source>
</evidence>
<evidence type="ECO:0000259" key="4">
    <source>
        <dbReference type="PROSITE" id="PS50956"/>
    </source>
</evidence>
<dbReference type="Pfam" id="PF13412">
    <property type="entry name" value="HTH_24"/>
    <property type="match status" value="1"/>
</dbReference>
<dbReference type="PRINTS" id="PR00033">
    <property type="entry name" value="HTHASNC"/>
</dbReference>
<dbReference type="PANTHER" id="PTHR30154:SF34">
    <property type="entry name" value="TRANSCRIPTIONAL REGULATOR AZLB"/>
    <property type="match status" value="1"/>
</dbReference>
<dbReference type="RefSeq" id="WP_055730397.1">
    <property type="nucleotide sequence ID" value="NZ_FUYX01000016.1"/>
</dbReference>
<keyword evidence="2" id="KW-0238">DNA-binding</keyword>
<evidence type="ECO:0000256" key="2">
    <source>
        <dbReference type="ARBA" id="ARBA00023125"/>
    </source>
</evidence>
<evidence type="ECO:0000313" key="6">
    <source>
        <dbReference type="EMBL" id="SKC12615.1"/>
    </source>
</evidence>
<dbReference type="Gene3D" id="1.10.10.10">
    <property type="entry name" value="Winged helix-like DNA-binding domain superfamily/Winged helix DNA-binding domain"/>
    <property type="match status" value="1"/>
</dbReference>
<dbReference type="Proteomes" id="UP000051562">
    <property type="component" value="Unassembled WGS sequence"/>
</dbReference>
<dbReference type="Gene3D" id="3.30.70.920">
    <property type="match status" value="1"/>
</dbReference>
<evidence type="ECO:0000256" key="1">
    <source>
        <dbReference type="ARBA" id="ARBA00023015"/>
    </source>
</evidence>
<dbReference type="PROSITE" id="PS00519">
    <property type="entry name" value="HTH_ASNC_1"/>
    <property type="match status" value="1"/>
</dbReference>
<organism evidence="5 7">
    <name type="scientific">Bosea thiooxidans</name>
    <dbReference type="NCBI Taxonomy" id="53254"/>
    <lineage>
        <taxon>Bacteria</taxon>
        <taxon>Pseudomonadati</taxon>
        <taxon>Pseudomonadota</taxon>
        <taxon>Alphaproteobacteria</taxon>
        <taxon>Hyphomicrobiales</taxon>
        <taxon>Boseaceae</taxon>
        <taxon>Bosea</taxon>
    </lineage>
</organism>
<dbReference type="CDD" id="cd00090">
    <property type="entry name" value="HTH_ARSR"/>
    <property type="match status" value="1"/>
</dbReference>
<dbReference type="PROSITE" id="PS50956">
    <property type="entry name" value="HTH_ASNC_2"/>
    <property type="match status" value="1"/>
</dbReference>
<dbReference type="PANTHER" id="PTHR30154">
    <property type="entry name" value="LEUCINE-RESPONSIVE REGULATORY PROTEIN"/>
    <property type="match status" value="1"/>
</dbReference>
<dbReference type="Proteomes" id="UP000190130">
    <property type="component" value="Unassembled WGS sequence"/>
</dbReference>
<gene>
    <name evidence="5" type="ORF">ARD30_06945</name>
    <name evidence="6" type="ORF">SAMN05660750_04488</name>
</gene>
<dbReference type="GO" id="GO:0043565">
    <property type="term" value="F:sequence-specific DNA binding"/>
    <property type="evidence" value="ECO:0007669"/>
    <property type="project" value="InterPro"/>
</dbReference>
<dbReference type="GO" id="GO:0043200">
    <property type="term" value="P:response to amino acid"/>
    <property type="evidence" value="ECO:0007669"/>
    <property type="project" value="TreeGrafter"/>
</dbReference>
<dbReference type="GO" id="GO:0005829">
    <property type="term" value="C:cytosol"/>
    <property type="evidence" value="ECO:0007669"/>
    <property type="project" value="TreeGrafter"/>
</dbReference>